<evidence type="ECO:0000313" key="1">
    <source>
        <dbReference type="EMBL" id="MBF6301770.1"/>
    </source>
</evidence>
<dbReference type="EMBL" id="JADLQX010000031">
    <property type="protein sequence ID" value="MBF6301770.1"/>
    <property type="molecule type" value="Genomic_DNA"/>
</dbReference>
<dbReference type="Proteomes" id="UP000702209">
    <property type="component" value="Unassembled WGS sequence"/>
</dbReference>
<sequence length="72" mass="7857">MADQTRFARLALDQVAAELDQTAFRGGYLTAERMRFLATKVREAGAVYENVMGSEKNAAPFLSSPAGDELQC</sequence>
<comment type="caution">
    <text evidence="1">The sequence shown here is derived from an EMBL/GenBank/DDBJ whole genome shotgun (WGS) entry which is preliminary data.</text>
</comment>
<protein>
    <submittedName>
        <fullName evidence="1">Uncharacterized protein</fullName>
    </submittedName>
</protein>
<evidence type="ECO:0000313" key="2">
    <source>
        <dbReference type="Proteomes" id="UP000702209"/>
    </source>
</evidence>
<organism evidence="1 2">
    <name type="scientific">Nocardia amamiensis</name>
    <dbReference type="NCBI Taxonomy" id="404578"/>
    <lineage>
        <taxon>Bacteria</taxon>
        <taxon>Bacillati</taxon>
        <taxon>Actinomycetota</taxon>
        <taxon>Actinomycetes</taxon>
        <taxon>Mycobacteriales</taxon>
        <taxon>Nocardiaceae</taxon>
        <taxon>Nocardia</taxon>
    </lineage>
</organism>
<proteinExistence type="predicted"/>
<keyword evidence="2" id="KW-1185">Reference proteome</keyword>
<gene>
    <name evidence="1" type="ORF">IU459_30130</name>
</gene>
<reference evidence="1 2" key="1">
    <citation type="submission" date="2020-10" db="EMBL/GenBank/DDBJ databases">
        <title>Identification of Nocardia species via Next-generation sequencing and recognition of intraspecies genetic diversity.</title>
        <authorList>
            <person name="Li P."/>
            <person name="Li P."/>
            <person name="Lu B."/>
        </authorList>
    </citation>
    <scope>NUCLEOTIDE SEQUENCE [LARGE SCALE GENOMIC DNA]</scope>
    <source>
        <strain evidence="1 2">BJ06-0157</strain>
    </source>
</reference>
<accession>A0ABS0CZ28</accession>
<name>A0ABS0CZ28_9NOCA</name>
<dbReference type="RefSeq" id="WP_195132979.1">
    <property type="nucleotide sequence ID" value="NZ_JADLQX010000031.1"/>
</dbReference>